<dbReference type="GO" id="GO:0004497">
    <property type="term" value="F:monooxygenase activity"/>
    <property type="evidence" value="ECO:0007669"/>
    <property type="project" value="UniProtKB-KW"/>
</dbReference>
<dbReference type="OrthoDB" id="8922241at2759"/>
<dbReference type="eggNOG" id="ENOG502QSR6">
    <property type="taxonomic scope" value="Eukaryota"/>
</dbReference>
<dbReference type="Proteomes" id="UP000020467">
    <property type="component" value="Unassembled WGS sequence"/>
</dbReference>
<dbReference type="EMBL" id="JARH01001068">
    <property type="protein sequence ID" value="EXF73349.1"/>
    <property type="molecule type" value="Genomic_DNA"/>
</dbReference>
<evidence type="ECO:0000259" key="3">
    <source>
        <dbReference type="Pfam" id="PF00296"/>
    </source>
</evidence>
<accession>A0A010R6N0</accession>
<evidence type="ECO:0000256" key="1">
    <source>
        <dbReference type="ARBA" id="ARBA00033748"/>
    </source>
</evidence>
<dbReference type="HOGENOM" id="CLU_022256_0_0_1"/>
<dbReference type="InterPro" id="IPR011251">
    <property type="entry name" value="Luciferase-like_dom"/>
</dbReference>
<reference evidence="4 5" key="1">
    <citation type="submission" date="2014-02" db="EMBL/GenBank/DDBJ databases">
        <title>The genome sequence of Colletotrichum fioriniae PJ7.</title>
        <authorList>
            <person name="Baroncelli R."/>
            <person name="Thon M.R."/>
        </authorList>
    </citation>
    <scope>NUCLEOTIDE SEQUENCE [LARGE SCALE GENOMIC DNA]</scope>
    <source>
        <strain evidence="4 5">PJ7</strain>
    </source>
</reference>
<evidence type="ECO:0000256" key="2">
    <source>
        <dbReference type="SAM" id="MobiDB-lite"/>
    </source>
</evidence>
<dbReference type="SUPFAM" id="SSF51679">
    <property type="entry name" value="Bacterial luciferase-like"/>
    <property type="match status" value="1"/>
</dbReference>
<dbReference type="NCBIfam" id="TIGR03860">
    <property type="entry name" value="FMN_nitrolo"/>
    <property type="match status" value="1"/>
</dbReference>
<dbReference type="PANTHER" id="PTHR30011">
    <property type="entry name" value="ALKANESULFONATE MONOOXYGENASE-RELATED"/>
    <property type="match status" value="1"/>
</dbReference>
<comment type="caution">
    <text evidence="4">The sequence shown here is derived from an EMBL/GenBank/DDBJ whole genome shotgun (WGS) entry which is preliminary data.</text>
</comment>
<feature type="compositionally biased region" description="Basic and acidic residues" evidence="2">
    <location>
        <begin position="50"/>
        <end position="63"/>
    </location>
</feature>
<feature type="domain" description="Luciferase-like" evidence="3">
    <location>
        <begin position="119"/>
        <end position="484"/>
    </location>
</feature>
<dbReference type="PANTHER" id="PTHR30011:SF30">
    <property type="entry name" value="XENOBIOTIC COMPOUND MONOOXYGENASE, DSZA FAMILY (AFU_ORTHOLOGUE AFUA_6G01920)"/>
    <property type="match status" value="1"/>
</dbReference>
<dbReference type="InterPro" id="IPR051260">
    <property type="entry name" value="Diverse_substr_monoxygenases"/>
</dbReference>
<dbReference type="GO" id="GO:0016705">
    <property type="term" value="F:oxidoreductase activity, acting on paired donors, with incorporation or reduction of molecular oxygen"/>
    <property type="evidence" value="ECO:0007669"/>
    <property type="project" value="InterPro"/>
</dbReference>
<dbReference type="AlphaFoldDB" id="A0A010R6N0"/>
<dbReference type="Pfam" id="PF00296">
    <property type="entry name" value="Bac_luciferase"/>
    <property type="match status" value="1"/>
</dbReference>
<keyword evidence="5" id="KW-1185">Reference proteome</keyword>
<name>A0A010R6N0_9PEZI</name>
<evidence type="ECO:0000313" key="4">
    <source>
        <dbReference type="EMBL" id="EXF73349.1"/>
    </source>
</evidence>
<sequence length="574" mass="63023">MAHLSIIRKTLLYQPDDVMFARLLRLISDSFNSSSVFSAGRESTQTGEEMSTKSDKGVRRPDEGGITILNDHTIVMAPSSDQDGGTSAKPQKQILLNAFDMFTVGHLSFGQWRNPKDRAKDKRRDLSYWTDLAKLLDKGGFTSSFAPANIIIANMAFRYKGSAEPSVRTGAQWPMADPVIPVSAMAAVTKNLGFAITTSTSYEQAYVVAKRFSTLDHLTKGRFGWNIVTSWKESASKAVGLPLVEHDIRYSNADEYLRVLYKLWEGSWSDTALVEDAEKGIYSDYSQIRPIHHHGKFHVDAPFLTDPSPQRTPVLFQAGTSPAGIKFGSTHAEGIFVAGLSPHVVAPRVKAIREGAIAAGRDPSSVKVFAMITPIIGKDEEDAKRKYEEALKYVLIEGGLAQFSATTGIDVSQFDLDHELTEADVASHLQRIHSSLYNLRYRGDDVPKLTPRNLGTVTAIGGNGAMPVGTAAQVADVFQEWVDIADVDGFNIGYVVTPRSFEDAVEYLVPELRSRGLLPTATSEDNPAPTFREQIYGLGQKGLRSDHPGFKYKYDTYEETVAKEDAAKAATAEN</sequence>
<dbReference type="KEGG" id="cfj:CFIO01_07893"/>
<feature type="region of interest" description="Disordered" evidence="2">
    <location>
        <begin position="36"/>
        <end position="63"/>
    </location>
</feature>
<dbReference type="InterPro" id="IPR036661">
    <property type="entry name" value="Luciferase-like_sf"/>
</dbReference>
<evidence type="ECO:0000313" key="5">
    <source>
        <dbReference type="Proteomes" id="UP000020467"/>
    </source>
</evidence>
<protein>
    <submittedName>
        <fullName evidence="4">DszA family Xenobiotic compound monooxygenase</fullName>
    </submittedName>
</protein>
<comment type="similarity">
    <text evidence="1">Belongs to the NtaA/SnaA/DszA monooxygenase family.</text>
</comment>
<dbReference type="InterPro" id="IPR016215">
    <property type="entry name" value="NTA_MOA"/>
</dbReference>
<keyword evidence="4" id="KW-0560">Oxidoreductase</keyword>
<organism evidence="4 5">
    <name type="scientific">Colletotrichum fioriniae PJ7</name>
    <dbReference type="NCBI Taxonomy" id="1445577"/>
    <lineage>
        <taxon>Eukaryota</taxon>
        <taxon>Fungi</taxon>
        <taxon>Dikarya</taxon>
        <taxon>Ascomycota</taxon>
        <taxon>Pezizomycotina</taxon>
        <taxon>Sordariomycetes</taxon>
        <taxon>Hypocreomycetidae</taxon>
        <taxon>Glomerellales</taxon>
        <taxon>Glomerellaceae</taxon>
        <taxon>Colletotrichum</taxon>
        <taxon>Colletotrichum acutatum species complex</taxon>
    </lineage>
</organism>
<keyword evidence="4" id="KW-0503">Monooxygenase</keyword>
<gene>
    <name evidence="4" type="ORF">CFIO01_07893</name>
</gene>
<proteinExistence type="inferred from homology"/>
<dbReference type="Gene3D" id="3.20.20.30">
    <property type="entry name" value="Luciferase-like domain"/>
    <property type="match status" value="1"/>
</dbReference>